<organism evidence="9 10">
    <name type="scientific">Mytilus galloprovincialis</name>
    <name type="common">Mediterranean mussel</name>
    <dbReference type="NCBI Taxonomy" id="29158"/>
    <lineage>
        <taxon>Eukaryota</taxon>
        <taxon>Metazoa</taxon>
        <taxon>Spiralia</taxon>
        <taxon>Lophotrochozoa</taxon>
        <taxon>Mollusca</taxon>
        <taxon>Bivalvia</taxon>
        <taxon>Autobranchia</taxon>
        <taxon>Pteriomorphia</taxon>
        <taxon>Mytilida</taxon>
        <taxon>Mytiloidea</taxon>
        <taxon>Mytilidae</taxon>
        <taxon>Mytilinae</taxon>
        <taxon>Mytilus</taxon>
    </lineage>
</organism>
<keyword evidence="10" id="KW-1185">Reference proteome</keyword>
<name>A0A8B6GFL6_MYTGA</name>
<dbReference type="PROSITE" id="PS50835">
    <property type="entry name" value="IG_LIKE"/>
    <property type="match status" value="1"/>
</dbReference>
<dbReference type="Gene3D" id="2.60.40.10">
    <property type="entry name" value="Immunoglobulins"/>
    <property type="match status" value="2"/>
</dbReference>
<dbReference type="InterPro" id="IPR036179">
    <property type="entry name" value="Ig-like_dom_sf"/>
</dbReference>
<dbReference type="GO" id="GO:0005911">
    <property type="term" value="C:cell-cell junction"/>
    <property type="evidence" value="ECO:0007669"/>
    <property type="project" value="TreeGrafter"/>
</dbReference>
<dbReference type="PROSITE" id="PS50853">
    <property type="entry name" value="FN3"/>
    <property type="match status" value="1"/>
</dbReference>
<dbReference type="Proteomes" id="UP000596742">
    <property type="component" value="Unassembled WGS sequence"/>
</dbReference>
<dbReference type="OrthoDB" id="6163167at2759"/>
<sequence length="610" mass="69197">MVVTENNNLTISCSSDGNPSVTEMCVESGSRQVLNRCNELQCAVTILKIKREEAGSFKCVARNIIGMMEEVVKIIVQYPPSVNITFAQEESVLHCIPDGNPSSYTFHFWEHRSNFGQTIRMLGNNQDLQLQSSDLRYQMNGIYICRVENGVKDINGSTIQVAETRVQFADRPIIVSQNALTQYGRFRFPVYIKVYVYSFPEISGVTIKVLKKEEYHAIKNEYISIANSILTDTIFDKQVQINGYIIRLQGYNLTKHDFTSYEFKIKNEIGETVHLVKLSAADLPEKPKIIKVVADIENLTVYWNSTFNGGKQQQFILEYKTVDTIEWNKSLPINDTSVDCCHHVLKHLEANTNYMLRIVAINEIGSSDFTNIHIVKTFAFKPKHISMTAHLIGTIVGIVIVVTALTIAISLRLKKDEMSVENFIYQSQETSLESRLRDSDPNNHRITNQHQTTALLQGRNETPYQSHFTSNSSNNQAGFAVENNIYQGQTSNKFDRMQHCVGTSKHSSHKTILSNRIPNINGMRGQFSGKTFKVGHEQDNDALHYVEVVFDPLNQTNEAHIHGINDRTIYADIDTGAVGMPLEESEEEVDNEDDDDFMYIDGIIDYTKKS</sequence>
<dbReference type="SMART" id="SM00060">
    <property type="entry name" value="FN3"/>
    <property type="match status" value="1"/>
</dbReference>
<evidence type="ECO:0000256" key="4">
    <source>
        <dbReference type="ARBA" id="ARBA00023180"/>
    </source>
</evidence>
<evidence type="ECO:0000313" key="10">
    <source>
        <dbReference type="Proteomes" id="UP000596742"/>
    </source>
</evidence>
<accession>A0A8B6GFL6</accession>
<dbReference type="CDD" id="cd00063">
    <property type="entry name" value="FN3"/>
    <property type="match status" value="1"/>
</dbReference>
<reference evidence="9" key="1">
    <citation type="submission" date="2018-11" db="EMBL/GenBank/DDBJ databases">
        <authorList>
            <person name="Alioto T."/>
            <person name="Alioto T."/>
        </authorList>
    </citation>
    <scope>NUCLEOTIDE SEQUENCE</scope>
</reference>
<evidence type="ECO:0000256" key="5">
    <source>
        <dbReference type="ARBA" id="ARBA00023319"/>
    </source>
</evidence>
<feature type="domain" description="Ig-like" evidence="7">
    <location>
        <begin position="80"/>
        <end position="167"/>
    </location>
</feature>
<evidence type="ECO:0000256" key="1">
    <source>
        <dbReference type="ARBA" id="ARBA00004479"/>
    </source>
</evidence>
<dbReference type="EMBL" id="UYJE01008353">
    <property type="protein sequence ID" value="VDI63187.1"/>
    <property type="molecule type" value="Genomic_DNA"/>
</dbReference>
<protein>
    <submittedName>
        <fullName evidence="9">Uncharacterized protein</fullName>
    </submittedName>
</protein>
<proteinExistence type="predicted"/>
<dbReference type="GO" id="GO:0050839">
    <property type="term" value="F:cell adhesion molecule binding"/>
    <property type="evidence" value="ECO:0007669"/>
    <property type="project" value="TreeGrafter"/>
</dbReference>
<dbReference type="GO" id="GO:0098609">
    <property type="term" value="P:cell-cell adhesion"/>
    <property type="evidence" value="ECO:0007669"/>
    <property type="project" value="TreeGrafter"/>
</dbReference>
<dbReference type="AlphaFoldDB" id="A0A8B6GFL6"/>
<dbReference type="SUPFAM" id="SSF48726">
    <property type="entry name" value="Immunoglobulin"/>
    <property type="match status" value="2"/>
</dbReference>
<comment type="subcellular location">
    <subcellularLocation>
        <location evidence="1">Membrane</location>
        <topology evidence="1">Single-pass type I membrane protein</topology>
    </subcellularLocation>
</comment>
<dbReference type="SUPFAM" id="SSF49265">
    <property type="entry name" value="Fibronectin type III"/>
    <property type="match status" value="1"/>
</dbReference>
<dbReference type="InterPro" id="IPR003961">
    <property type="entry name" value="FN3_dom"/>
</dbReference>
<keyword evidence="6" id="KW-1133">Transmembrane helix</keyword>
<evidence type="ECO:0000259" key="8">
    <source>
        <dbReference type="PROSITE" id="PS50853"/>
    </source>
</evidence>
<evidence type="ECO:0000256" key="3">
    <source>
        <dbReference type="ARBA" id="ARBA00023157"/>
    </source>
</evidence>
<dbReference type="InterPro" id="IPR007110">
    <property type="entry name" value="Ig-like_dom"/>
</dbReference>
<dbReference type="PANTHER" id="PTHR11640:SF164">
    <property type="entry name" value="MAM DOMAIN-CONTAINING GLYCOSYLPHOSPHATIDYLINOSITOL ANCHOR PROTEIN 1"/>
    <property type="match status" value="1"/>
</dbReference>
<keyword evidence="3" id="KW-1015">Disulfide bond</keyword>
<dbReference type="PANTHER" id="PTHR11640">
    <property type="entry name" value="NEPHRIN"/>
    <property type="match status" value="1"/>
</dbReference>
<evidence type="ECO:0000313" key="9">
    <source>
        <dbReference type="EMBL" id="VDI63187.1"/>
    </source>
</evidence>
<dbReference type="InterPro" id="IPR013783">
    <property type="entry name" value="Ig-like_fold"/>
</dbReference>
<feature type="transmembrane region" description="Helical" evidence="6">
    <location>
        <begin position="391"/>
        <end position="411"/>
    </location>
</feature>
<comment type="caution">
    <text evidence="9">The sequence shown here is derived from an EMBL/GenBank/DDBJ whole genome shotgun (WGS) entry which is preliminary data.</text>
</comment>
<feature type="domain" description="Fibronectin type-III" evidence="8">
    <location>
        <begin position="283"/>
        <end position="380"/>
    </location>
</feature>
<evidence type="ECO:0000256" key="2">
    <source>
        <dbReference type="ARBA" id="ARBA00023136"/>
    </source>
</evidence>
<dbReference type="InterPro" id="IPR036116">
    <property type="entry name" value="FN3_sf"/>
</dbReference>
<keyword evidence="2 6" id="KW-0472">Membrane</keyword>
<evidence type="ECO:0000259" key="7">
    <source>
        <dbReference type="PROSITE" id="PS50835"/>
    </source>
</evidence>
<keyword evidence="6" id="KW-0812">Transmembrane</keyword>
<dbReference type="InterPro" id="IPR051275">
    <property type="entry name" value="Cell_adhesion_signaling"/>
</dbReference>
<keyword evidence="4" id="KW-0325">Glycoprotein</keyword>
<gene>
    <name evidence="9" type="ORF">MGAL_10B004564</name>
</gene>
<dbReference type="GO" id="GO:0005886">
    <property type="term" value="C:plasma membrane"/>
    <property type="evidence" value="ECO:0007669"/>
    <property type="project" value="TreeGrafter"/>
</dbReference>
<evidence type="ECO:0000256" key="6">
    <source>
        <dbReference type="SAM" id="Phobius"/>
    </source>
</evidence>
<keyword evidence="5" id="KW-0393">Immunoglobulin domain</keyword>